<keyword evidence="3" id="KW-1185">Reference proteome</keyword>
<sequence>MSAAAGGLEDRSALYRRLMRRNRVVGLLRLVVPAAGVLLALAFGVQVYIGGLARDFSVGGVSIDRDNLVVSTPRYNGVTADGGRYAVVAETARVAIADAELIELDAPRLTLLRSAGAAEMTARAAMARFHATRQQVDIPGVTEVGDADGMTGTLTDAEVDFVRQTLVSQGPVKISMASGLVVEGENLNYDGSAGTWVFERATVTLPAMPGGDSQP</sequence>
<keyword evidence="1" id="KW-0812">Transmembrane</keyword>
<protein>
    <recommendedName>
        <fullName evidence="4">Lipopolysaccharide export system protein LptC</fullName>
    </recommendedName>
</protein>
<evidence type="ECO:0000256" key="1">
    <source>
        <dbReference type="SAM" id="Phobius"/>
    </source>
</evidence>
<dbReference type="STRING" id="665118.SAMN02983003_3719"/>
<keyword evidence="1" id="KW-0472">Membrane</keyword>
<dbReference type="EMBL" id="FPKU01000003">
    <property type="protein sequence ID" value="SFZ86537.1"/>
    <property type="molecule type" value="Genomic_DNA"/>
</dbReference>
<dbReference type="Pfam" id="PF06835">
    <property type="entry name" value="LptC"/>
    <property type="match status" value="1"/>
</dbReference>
<proteinExistence type="predicted"/>
<dbReference type="Proteomes" id="UP000183447">
    <property type="component" value="Unassembled WGS sequence"/>
</dbReference>
<keyword evidence="1" id="KW-1133">Transmembrane helix</keyword>
<feature type="transmembrane region" description="Helical" evidence="1">
    <location>
        <begin position="26"/>
        <end position="49"/>
    </location>
</feature>
<evidence type="ECO:0000313" key="2">
    <source>
        <dbReference type="EMBL" id="SFZ86537.1"/>
    </source>
</evidence>
<name>A0A1K2I2H7_9HYPH</name>
<evidence type="ECO:0008006" key="4">
    <source>
        <dbReference type="Google" id="ProtNLM"/>
    </source>
</evidence>
<dbReference type="AlphaFoldDB" id="A0A1K2I2H7"/>
<accession>A0A1K2I2H7</accession>
<evidence type="ECO:0000313" key="3">
    <source>
        <dbReference type="Proteomes" id="UP000183447"/>
    </source>
</evidence>
<organism evidence="2 3">
    <name type="scientific">Devosia enhydra</name>
    <dbReference type="NCBI Taxonomy" id="665118"/>
    <lineage>
        <taxon>Bacteria</taxon>
        <taxon>Pseudomonadati</taxon>
        <taxon>Pseudomonadota</taxon>
        <taxon>Alphaproteobacteria</taxon>
        <taxon>Hyphomicrobiales</taxon>
        <taxon>Devosiaceae</taxon>
        <taxon>Devosia</taxon>
    </lineage>
</organism>
<gene>
    <name evidence="2" type="ORF">SAMN02983003_3719</name>
</gene>
<dbReference type="OrthoDB" id="7946957at2"/>
<dbReference type="RefSeq" id="WP_084603662.1">
    <property type="nucleotide sequence ID" value="NZ_FPKU01000003.1"/>
</dbReference>
<dbReference type="InterPro" id="IPR010664">
    <property type="entry name" value="LipoPS_assembly_LptC-rel"/>
</dbReference>
<reference evidence="2 3" key="1">
    <citation type="submission" date="2016-11" db="EMBL/GenBank/DDBJ databases">
        <authorList>
            <person name="Jaros S."/>
            <person name="Januszkiewicz K."/>
            <person name="Wedrychowicz H."/>
        </authorList>
    </citation>
    <scope>NUCLEOTIDE SEQUENCE [LARGE SCALE GENOMIC DNA]</scope>
    <source>
        <strain evidence="2 3">ATCC 23634</strain>
    </source>
</reference>